<accession>A0A2V0QEG8</accession>
<evidence type="ECO:0000313" key="1">
    <source>
        <dbReference type="EMBL" id="GBH11137.1"/>
    </source>
</evidence>
<dbReference type="EMBL" id="BGJZ01000224">
    <property type="protein sequence ID" value="GBH11137.1"/>
    <property type="molecule type" value="Genomic_DNA"/>
</dbReference>
<name>A0A2V0QEG8_PSESF</name>
<dbReference type="AlphaFoldDB" id="A0A2V0QEG8"/>
<comment type="caution">
    <text evidence="1">The sequence shown here is derived from an EMBL/GenBank/DDBJ whole genome shotgun (WGS) entry which is preliminary data.</text>
</comment>
<sequence>MQTVTQAIIRSWPCWLFGHPHGNDIVVDLVVGRDFNQLNGALSPIAQRLDPQTRSPLVMHAIQIMVKIAVSL</sequence>
<proteinExistence type="predicted"/>
<evidence type="ECO:0000313" key="2">
    <source>
        <dbReference type="Proteomes" id="UP000247480"/>
    </source>
</evidence>
<gene>
    <name evidence="1" type="ORF">KPSA1_04572</name>
</gene>
<reference evidence="1 2" key="1">
    <citation type="submission" date="2018-04" db="EMBL/GenBank/DDBJ databases">
        <title>Draft genome sequence of Pseudomonas syringae pv. actinidiae biovar 1 strains isolated from kiwifruit in Kagawa prefecture.</title>
        <authorList>
            <person name="Tabuchi M."/>
            <person name="Saito M."/>
            <person name="Fujiwara S."/>
            <person name="Sasa N."/>
            <person name="Akimitsu K."/>
            <person name="Gomi K."/>
            <person name="Konishi-Sugita S."/>
            <person name="Hamano K."/>
            <person name="Kataoka I."/>
        </authorList>
    </citation>
    <scope>NUCLEOTIDE SEQUENCE [LARGE SCALE GENOMIC DNA]</scope>
    <source>
        <strain evidence="1 2">MAFF212206</strain>
    </source>
</reference>
<dbReference type="Proteomes" id="UP000247480">
    <property type="component" value="Unassembled WGS sequence"/>
</dbReference>
<organism evidence="1 2">
    <name type="scientific">Pseudomonas syringae pv. actinidiae</name>
    <dbReference type="NCBI Taxonomy" id="103796"/>
    <lineage>
        <taxon>Bacteria</taxon>
        <taxon>Pseudomonadati</taxon>
        <taxon>Pseudomonadota</taxon>
        <taxon>Gammaproteobacteria</taxon>
        <taxon>Pseudomonadales</taxon>
        <taxon>Pseudomonadaceae</taxon>
        <taxon>Pseudomonas</taxon>
        <taxon>Pseudomonas syringae</taxon>
    </lineage>
</organism>
<protein>
    <submittedName>
        <fullName evidence="1">NADPH:quinone reductase or related Zn-dependent oxidoreductase</fullName>
    </submittedName>
</protein>